<feature type="domain" description="DUF4240" evidence="2">
    <location>
        <begin position="1"/>
        <end position="132"/>
    </location>
</feature>
<dbReference type="Proteomes" id="UP000422572">
    <property type="component" value="Chromosome"/>
</dbReference>
<dbReference type="AlphaFoldDB" id="A0A6I6F7L3"/>
<accession>A0A6I6F7L3</accession>
<protein>
    <submittedName>
        <fullName evidence="3">DUF4240 domain-containing protein</fullName>
    </submittedName>
</protein>
<evidence type="ECO:0000259" key="2">
    <source>
        <dbReference type="Pfam" id="PF14024"/>
    </source>
</evidence>
<feature type="region of interest" description="Disordered" evidence="1">
    <location>
        <begin position="190"/>
        <end position="211"/>
    </location>
</feature>
<organism evidence="3 4">
    <name type="scientific">Streptomyces ficellus</name>
    <dbReference type="NCBI Taxonomy" id="1977088"/>
    <lineage>
        <taxon>Bacteria</taxon>
        <taxon>Bacillati</taxon>
        <taxon>Actinomycetota</taxon>
        <taxon>Actinomycetes</taxon>
        <taxon>Kitasatosporales</taxon>
        <taxon>Streptomycetaceae</taxon>
        <taxon>Streptomyces</taxon>
    </lineage>
</organism>
<evidence type="ECO:0000313" key="3">
    <source>
        <dbReference type="EMBL" id="QGV78814.1"/>
    </source>
</evidence>
<dbReference type="EMBL" id="CP034279">
    <property type="protein sequence ID" value="QGV78814.1"/>
    <property type="molecule type" value="Genomic_DNA"/>
</dbReference>
<feature type="compositionally biased region" description="Acidic residues" evidence="1">
    <location>
        <begin position="154"/>
        <end position="173"/>
    </location>
</feature>
<dbReference type="InterPro" id="IPR025334">
    <property type="entry name" value="DUF4240"/>
</dbReference>
<keyword evidence="4" id="KW-1185">Reference proteome</keyword>
<proteinExistence type="predicted"/>
<dbReference type="Pfam" id="PF14024">
    <property type="entry name" value="DUF4240"/>
    <property type="match status" value="1"/>
</dbReference>
<dbReference type="OrthoDB" id="6200718at2"/>
<name>A0A6I6F7L3_9ACTN</name>
<evidence type="ECO:0000256" key="1">
    <source>
        <dbReference type="SAM" id="MobiDB-lite"/>
    </source>
</evidence>
<reference evidence="3 4" key="1">
    <citation type="submission" date="2018-12" db="EMBL/GenBank/DDBJ databases">
        <title>Complete genome sequence of Streptomyces ficellus NRRL8067, the producer of ficellomycin, feldamycin and nojirimycin.</title>
        <authorList>
            <person name="Zhang H."/>
            <person name="Yue R."/>
            <person name="Liu Y."/>
            <person name="Li M."/>
            <person name="Mu H."/>
            <person name="Zhang J."/>
        </authorList>
    </citation>
    <scope>NUCLEOTIDE SEQUENCE [LARGE SCALE GENOMIC DNA]</scope>
    <source>
        <strain evidence="3 4">NRRL 8067</strain>
    </source>
</reference>
<sequence>MDTSAFWTIIEAARSAGGPDRPFGEALVDELAALTKDGILRYQERFDEVHDAVYRWDVWAAAYLIGGGCSDDSFMDFRAGLIALGRDWYERAAACPDSLAEHPAVIAAADVYRDEALFYEEVNYAASEAFERIAGDGEDFYEAWDAYRASQGSAEEDSDSEDMGEDFDFDDPDEMRRRLPRLSALYLRETSSPCTASAGDRGGEGWGQPPH</sequence>
<dbReference type="KEGG" id="sfic:EIZ62_11565"/>
<evidence type="ECO:0000313" key="4">
    <source>
        <dbReference type="Proteomes" id="UP000422572"/>
    </source>
</evidence>
<feature type="region of interest" description="Disordered" evidence="1">
    <location>
        <begin position="151"/>
        <end position="175"/>
    </location>
</feature>
<dbReference type="RefSeq" id="WP_156692605.1">
    <property type="nucleotide sequence ID" value="NZ_CP034279.1"/>
</dbReference>
<gene>
    <name evidence="3" type="ORF">EIZ62_11565</name>
</gene>